<dbReference type="Proteomes" id="UP000002275">
    <property type="component" value="Chromosome II"/>
</dbReference>
<dbReference type="KEGG" id="vvu:VV2_0845"/>
<reference evidence="2" key="1">
    <citation type="submission" date="2002-12" db="EMBL/GenBank/DDBJ databases">
        <title>Complete genome sequence of Vibrio vulnificus CMCP6.</title>
        <authorList>
            <person name="Rhee J.H."/>
            <person name="Kim S.Y."/>
            <person name="Chung S.S."/>
            <person name="Kim J.J."/>
            <person name="Moon Y.H."/>
            <person name="Jeong H."/>
            <person name="Choy H.E."/>
        </authorList>
    </citation>
    <scope>NUCLEOTIDE SEQUENCE [LARGE SCALE GENOMIC DNA]</scope>
    <source>
        <strain evidence="2">CMCP6</strain>
    </source>
</reference>
<evidence type="ECO:0000313" key="1">
    <source>
        <dbReference type="EMBL" id="AAO07768.1"/>
    </source>
</evidence>
<name>A0A3Q0KZ29_VIBVU</name>
<sequence length="70" mass="8140">MQGALSVAGLLRKRISPAWETRRGFIFSTQKLDTFINKKFHLCGEYLEIACQMSVFYDFLIVQNRKPIVN</sequence>
<proteinExistence type="predicted"/>
<gene>
    <name evidence="1" type="ordered locus">VV2_0845</name>
</gene>
<evidence type="ECO:0000313" key="2">
    <source>
        <dbReference type="Proteomes" id="UP000002275"/>
    </source>
</evidence>
<reference evidence="1 2" key="3">
    <citation type="journal article" date="2011" name="Mol. Syst. Biol.">
        <title>Integrative genome-scale metabolic analysis of Vibrio vulnificus for drug targeting and discovery.</title>
        <authorList>
            <person name="Kim H.U."/>
            <person name="Kim S.Y."/>
            <person name="Jeong H."/>
            <person name="Kim T.Y."/>
            <person name="Kim J.J."/>
            <person name="Choy H.E."/>
            <person name="Yi K.Y."/>
            <person name="Rhee J.H."/>
            <person name="Lee S.Y."/>
        </authorList>
    </citation>
    <scope>NUCLEOTIDE SEQUENCE [LARGE SCALE GENOMIC DNA]</scope>
    <source>
        <strain evidence="1 2">CMCP6</strain>
    </source>
</reference>
<accession>A0A3Q0KZ29</accession>
<reference evidence="1 2" key="2">
    <citation type="journal article" date="2003" name="Infect. Immun.">
        <title>Characterization and pathogenic significance of Vibrio vulnificus antigens preferentially expressed in septicemic patients.</title>
        <authorList>
            <person name="Kim Y.R."/>
            <person name="Lee S.E."/>
            <person name="Kim C.M."/>
            <person name="Kim S.Y."/>
            <person name="Shin E.K."/>
            <person name="Shin D.H."/>
            <person name="Chung S.S."/>
            <person name="Choy H.E."/>
            <person name="Progulske-Fox A."/>
            <person name="Hillman J.D."/>
            <person name="Handfield M."/>
            <person name="Rhee J.H."/>
        </authorList>
    </citation>
    <scope>NUCLEOTIDE SEQUENCE [LARGE SCALE GENOMIC DNA]</scope>
    <source>
        <strain evidence="1 2">CMCP6</strain>
    </source>
</reference>
<dbReference type="EMBL" id="AE016796">
    <property type="protein sequence ID" value="AAO07768.1"/>
    <property type="molecule type" value="Genomic_DNA"/>
</dbReference>
<organism evidence="1 2">
    <name type="scientific">Vibrio vulnificus (strain CMCP6)</name>
    <dbReference type="NCBI Taxonomy" id="216895"/>
    <lineage>
        <taxon>Bacteria</taxon>
        <taxon>Pseudomonadati</taxon>
        <taxon>Pseudomonadota</taxon>
        <taxon>Gammaproteobacteria</taxon>
        <taxon>Vibrionales</taxon>
        <taxon>Vibrionaceae</taxon>
        <taxon>Vibrio</taxon>
    </lineage>
</organism>
<protein>
    <submittedName>
        <fullName evidence="1">Uncharacterized protein</fullName>
    </submittedName>
</protein>
<dbReference type="AlphaFoldDB" id="A0A3Q0KZ29"/>